<evidence type="ECO:0000313" key="2">
    <source>
        <dbReference type="EMBL" id="MDG4526847.1"/>
    </source>
</evidence>
<sequence length="144" mass="17279">MNDIFNYAFNFIDYVLWKNQNNLQEYFFDSRNFRFTYRRSVEHWYPQNPNFEDSGMLRMSDSLLHSFGNLCIITDSQNSKFGNSRPQAKYSQWEKIFGNQSLKLQWMAKLTGNSDDNWNSEVIRGHEDKILTLVKEFFESTKNI</sequence>
<reference evidence="2" key="1">
    <citation type="submission" date="2022-07" db="EMBL/GenBank/DDBJ databases">
        <title>Whole Genome Sequencing of Streptococcus suis.</title>
        <authorList>
            <person name="Dai X."/>
            <person name="Huang J."/>
            <person name="Wang L."/>
        </authorList>
    </citation>
    <scope>NUCLEOTIDE SEQUENCE</scope>
    <source>
        <strain evidence="2">XNB2</strain>
    </source>
</reference>
<evidence type="ECO:0000313" key="3">
    <source>
        <dbReference type="Proteomes" id="UP001152875"/>
    </source>
</evidence>
<feature type="domain" description="GmrSD restriction endonucleases C-terminal" evidence="1">
    <location>
        <begin position="12"/>
        <end position="131"/>
    </location>
</feature>
<organism evidence="2 3">
    <name type="scientific">Streptococcus suis</name>
    <dbReference type="NCBI Taxonomy" id="1307"/>
    <lineage>
        <taxon>Bacteria</taxon>
        <taxon>Bacillati</taxon>
        <taxon>Bacillota</taxon>
        <taxon>Bacilli</taxon>
        <taxon>Lactobacillales</taxon>
        <taxon>Streptococcaceae</taxon>
        <taxon>Streptococcus</taxon>
    </lineage>
</organism>
<keyword evidence="2" id="KW-0540">Nuclease</keyword>
<dbReference type="Proteomes" id="UP001152875">
    <property type="component" value="Unassembled WGS sequence"/>
</dbReference>
<protein>
    <submittedName>
        <fullName evidence="2">HNH endonuclease family protein</fullName>
    </submittedName>
</protein>
<keyword evidence="2" id="KW-0255">Endonuclease</keyword>
<dbReference type="EMBL" id="JANFMP010000010">
    <property type="protein sequence ID" value="MDG4526847.1"/>
    <property type="molecule type" value="Genomic_DNA"/>
</dbReference>
<keyword evidence="2" id="KW-0378">Hydrolase</keyword>
<name>A0A9X4MSV4_STRSU</name>
<evidence type="ECO:0000259" key="1">
    <source>
        <dbReference type="Pfam" id="PF07510"/>
    </source>
</evidence>
<proteinExistence type="predicted"/>
<gene>
    <name evidence="2" type="ORF">NOL13_05420</name>
</gene>
<comment type="caution">
    <text evidence="2">The sequence shown here is derived from an EMBL/GenBank/DDBJ whole genome shotgun (WGS) entry which is preliminary data.</text>
</comment>
<accession>A0A9X4MSV4</accession>
<dbReference type="Pfam" id="PF07510">
    <property type="entry name" value="GmrSD_C"/>
    <property type="match status" value="1"/>
</dbReference>
<dbReference type="RefSeq" id="WP_261311716.1">
    <property type="nucleotide sequence ID" value="NZ_CP082204.1"/>
</dbReference>
<dbReference type="InterPro" id="IPR011089">
    <property type="entry name" value="GmrSD_C"/>
</dbReference>
<dbReference type="AlphaFoldDB" id="A0A9X4MSV4"/>
<dbReference type="GO" id="GO:0004519">
    <property type="term" value="F:endonuclease activity"/>
    <property type="evidence" value="ECO:0007669"/>
    <property type="project" value="UniProtKB-KW"/>
</dbReference>